<dbReference type="Proteomes" id="UP000183567">
    <property type="component" value="Unassembled WGS sequence"/>
</dbReference>
<proteinExistence type="predicted"/>
<reference evidence="1 2" key="1">
    <citation type="submission" date="2016-03" db="EMBL/GenBank/DDBJ databases">
        <title>Comparative genomics of the ectomycorrhizal sister species Rhizopogon vinicolor and Rhizopogon vesiculosus (Basidiomycota: Boletales) reveals a divergence of the mating type B locus.</title>
        <authorList>
            <person name="Mujic A.B."/>
            <person name="Kuo A."/>
            <person name="Tritt A."/>
            <person name="Lipzen A."/>
            <person name="Chen C."/>
            <person name="Johnson J."/>
            <person name="Sharma A."/>
            <person name="Barry K."/>
            <person name="Grigoriev I.V."/>
            <person name="Spatafora J.W."/>
        </authorList>
    </citation>
    <scope>NUCLEOTIDE SEQUENCE [LARGE SCALE GENOMIC DNA]</scope>
    <source>
        <strain evidence="1 2">AM-OR11-056</strain>
    </source>
</reference>
<comment type="caution">
    <text evidence="1">The sequence shown here is derived from an EMBL/GenBank/DDBJ whole genome shotgun (WGS) entry which is preliminary data.</text>
</comment>
<protein>
    <submittedName>
        <fullName evidence="1">Uncharacterized protein</fullName>
    </submittedName>
</protein>
<sequence>MDEYALDGFSQRVCCGQLLCRSWRRCASPRPQMRTVIQSKSIQCFVMALRLIPISSRFQLLARREHI</sequence>
<dbReference type="EMBL" id="LVVM01006000">
    <property type="protein sequence ID" value="OJA09221.1"/>
    <property type="molecule type" value="Genomic_DNA"/>
</dbReference>
<name>A0A1J8PJW6_9AGAM</name>
<evidence type="ECO:0000313" key="2">
    <source>
        <dbReference type="Proteomes" id="UP000183567"/>
    </source>
</evidence>
<evidence type="ECO:0000313" key="1">
    <source>
        <dbReference type="EMBL" id="OJA09221.1"/>
    </source>
</evidence>
<dbReference type="AlphaFoldDB" id="A0A1J8PJW6"/>
<keyword evidence="2" id="KW-1185">Reference proteome</keyword>
<organism evidence="1 2">
    <name type="scientific">Rhizopogon vesiculosus</name>
    <dbReference type="NCBI Taxonomy" id="180088"/>
    <lineage>
        <taxon>Eukaryota</taxon>
        <taxon>Fungi</taxon>
        <taxon>Dikarya</taxon>
        <taxon>Basidiomycota</taxon>
        <taxon>Agaricomycotina</taxon>
        <taxon>Agaricomycetes</taxon>
        <taxon>Agaricomycetidae</taxon>
        <taxon>Boletales</taxon>
        <taxon>Suillineae</taxon>
        <taxon>Rhizopogonaceae</taxon>
        <taxon>Rhizopogon</taxon>
    </lineage>
</organism>
<gene>
    <name evidence="1" type="ORF">AZE42_00711</name>
</gene>
<accession>A0A1J8PJW6</accession>